<gene>
    <name evidence="1" type="ORF">NLG97_g7231</name>
</gene>
<evidence type="ECO:0000313" key="1">
    <source>
        <dbReference type="EMBL" id="KAJ3483732.1"/>
    </source>
</evidence>
<comment type="caution">
    <text evidence="1">The sequence shown here is derived from an EMBL/GenBank/DDBJ whole genome shotgun (WGS) entry which is preliminary data.</text>
</comment>
<evidence type="ECO:0000313" key="2">
    <source>
        <dbReference type="Proteomes" id="UP001148737"/>
    </source>
</evidence>
<protein>
    <submittedName>
        <fullName evidence="1">Uncharacterized protein</fullName>
    </submittedName>
</protein>
<reference evidence="1" key="1">
    <citation type="submission" date="2022-07" db="EMBL/GenBank/DDBJ databases">
        <title>Genome Sequence of Lecanicillium saksenae.</title>
        <authorList>
            <person name="Buettner E."/>
        </authorList>
    </citation>
    <scope>NUCLEOTIDE SEQUENCE</scope>
    <source>
        <strain evidence="1">VT-O1</strain>
    </source>
</reference>
<sequence>MAEHQQHPAEPSPATRQNEGAAAATSAATTQGTSSASAQGNGDDDEHAPAPGARATRLQDIYSQALGGTLKKLSFANFAGCYPTIAKRADNVLSKVQEQMVTQLQSRCDNEFKKIIKNRQVVEKLNELEGLVGEAEQARKEAHAAGIKDEPTPPHTLPPQAILAAHLHPALALHHAQLGDLLQQTQVQNALLVDEVRRQRAEVDELLRRLEDAAADVRGANEVLAGIVGELSEETRLDAGHV</sequence>
<dbReference type="Proteomes" id="UP001148737">
    <property type="component" value="Unassembled WGS sequence"/>
</dbReference>
<keyword evidence="2" id="KW-1185">Reference proteome</keyword>
<dbReference type="EMBL" id="JANAKD010001078">
    <property type="protein sequence ID" value="KAJ3483732.1"/>
    <property type="molecule type" value="Genomic_DNA"/>
</dbReference>
<organism evidence="1 2">
    <name type="scientific">Lecanicillium saksenae</name>
    <dbReference type="NCBI Taxonomy" id="468837"/>
    <lineage>
        <taxon>Eukaryota</taxon>
        <taxon>Fungi</taxon>
        <taxon>Dikarya</taxon>
        <taxon>Ascomycota</taxon>
        <taxon>Pezizomycotina</taxon>
        <taxon>Sordariomycetes</taxon>
        <taxon>Hypocreomycetidae</taxon>
        <taxon>Hypocreales</taxon>
        <taxon>Cordycipitaceae</taxon>
        <taxon>Lecanicillium</taxon>
    </lineage>
</organism>
<name>A0ACC1QMZ1_9HYPO</name>
<accession>A0ACC1QMZ1</accession>
<proteinExistence type="predicted"/>